<name>A0A9D4HH13_DREPO</name>
<keyword evidence="1" id="KW-0175">Coiled coil</keyword>
<feature type="coiled-coil region" evidence="1">
    <location>
        <begin position="66"/>
        <end position="93"/>
    </location>
</feature>
<reference evidence="2" key="1">
    <citation type="journal article" date="2019" name="bioRxiv">
        <title>The Genome of the Zebra Mussel, Dreissena polymorpha: A Resource for Invasive Species Research.</title>
        <authorList>
            <person name="McCartney M.A."/>
            <person name="Auch B."/>
            <person name="Kono T."/>
            <person name="Mallez S."/>
            <person name="Zhang Y."/>
            <person name="Obille A."/>
            <person name="Becker A."/>
            <person name="Abrahante J.E."/>
            <person name="Garbe J."/>
            <person name="Badalamenti J.P."/>
            <person name="Herman A."/>
            <person name="Mangelson H."/>
            <person name="Liachko I."/>
            <person name="Sullivan S."/>
            <person name="Sone E.D."/>
            <person name="Koren S."/>
            <person name="Silverstein K.A.T."/>
            <person name="Beckman K.B."/>
            <person name="Gohl D.M."/>
        </authorList>
    </citation>
    <scope>NUCLEOTIDE SEQUENCE</scope>
    <source>
        <strain evidence="2">Duluth1</strain>
        <tissue evidence="2">Whole animal</tissue>
    </source>
</reference>
<protein>
    <submittedName>
        <fullName evidence="2">Uncharacterized protein</fullName>
    </submittedName>
</protein>
<reference evidence="2" key="2">
    <citation type="submission" date="2020-11" db="EMBL/GenBank/DDBJ databases">
        <authorList>
            <person name="McCartney M.A."/>
            <person name="Auch B."/>
            <person name="Kono T."/>
            <person name="Mallez S."/>
            <person name="Becker A."/>
            <person name="Gohl D.M."/>
            <person name="Silverstein K.A.T."/>
            <person name="Koren S."/>
            <person name="Bechman K.B."/>
            <person name="Herman A."/>
            <person name="Abrahante J.E."/>
            <person name="Garbe J."/>
        </authorList>
    </citation>
    <scope>NUCLEOTIDE SEQUENCE</scope>
    <source>
        <strain evidence="2">Duluth1</strain>
        <tissue evidence="2">Whole animal</tissue>
    </source>
</reference>
<keyword evidence="3" id="KW-1185">Reference proteome</keyword>
<proteinExistence type="predicted"/>
<gene>
    <name evidence="2" type="ORF">DPMN_061322</name>
</gene>
<organism evidence="2 3">
    <name type="scientific">Dreissena polymorpha</name>
    <name type="common">Zebra mussel</name>
    <name type="synonym">Mytilus polymorpha</name>
    <dbReference type="NCBI Taxonomy" id="45954"/>
    <lineage>
        <taxon>Eukaryota</taxon>
        <taxon>Metazoa</taxon>
        <taxon>Spiralia</taxon>
        <taxon>Lophotrochozoa</taxon>
        <taxon>Mollusca</taxon>
        <taxon>Bivalvia</taxon>
        <taxon>Autobranchia</taxon>
        <taxon>Heteroconchia</taxon>
        <taxon>Euheterodonta</taxon>
        <taxon>Imparidentia</taxon>
        <taxon>Neoheterodontei</taxon>
        <taxon>Myida</taxon>
        <taxon>Dreissenoidea</taxon>
        <taxon>Dreissenidae</taxon>
        <taxon>Dreissena</taxon>
    </lineage>
</organism>
<evidence type="ECO:0000313" key="2">
    <source>
        <dbReference type="EMBL" id="KAH3718517.1"/>
    </source>
</evidence>
<evidence type="ECO:0000313" key="3">
    <source>
        <dbReference type="Proteomes" id="UP000828390"/>
    </source>
</evidence>
<comment type="caution">
    <text evidence="2">The sequence shown here is derived from an EMBL/GenBank/DDBJ whole genome shotgun (WGS) entry which is preliminary data.</text>
</comment>
<sequence>MLKEHISQERALSDELKTELEKVQFERLEAVNKLQKEREQSTRFKSERDQVTYELRQLKSREITLNQDQQTEKAAMRNSVREVKRKKEELRMKLVC</sequence>
<dbReference type="AlphaFoldDB" id="A0A9D4HH13"/>
<accession>A0A9D4HH13</accession>
<dbReference type="EMBL" id="JAIWYP010000013">
    <property type="protein sequence ID" value="KAH3718517.1"/>
    <property type="molecule type" value="Genomic_DNA"/>
</dbReference>
<evidence type="ECO:0000256" key="1">
    <source>
        <dbReference type="SAM" id="Coils"/>
    </source>
</evidence>
<dbReference type="Proteomes" id="UP000828390">
    <property type="component" value="Unassembled WGS sequence"/>
</dbReference>